<evidence type="ECO:0000313" key="3">
    <source>
        <dbReference type="Proteomes" id="UP000264002"/>
    </source>
</evidence>
<dbReference type="Proteomes" id="UP000264002">
    <property type="component" value="Unassembled WGS sequence"/>
</dbReference>
<keyword evidence="1" id="KW-0812">Transmembrane</keyword>
<gene>
    <name evidence="2" type="ORF">DYP60_06580</name>
</gene>
<dbReference type="InterPro" id="IPR008407">
    <property type="entry name" value="Brnchd-chn_aa_trnsp_AzlD"/>
</dbReference>
<dbReference type="Pfam" id="PF05437">
    <property type="entry name" value="AzlD"/>
    <property type="match status" value="1"/>
</dbReference>
<name>A0A372MGK7_9SPIR</name>
<evidence type="ECO:0000313" key="2">
    <source>
        <dbReference type="EMBL" id="RFU94892.1"/>
    </source>
</evidence>
<accession>A0A372MGK7</accession>
<sequence>MMNTFPFLTPILISALATFLVRALPYYASFLDRLPRFLSKSLRLLPIAALGPLIFPGVILDFQEHWYAGLIGILCAAFIAYRKNSIIIPILLSILVTYLLLL</sequence>
<dbReference type="AlphaFoldDB" id="A0A372MGK7"/>
<keyword evidence="1" id="KW-1133">Transmembrane helix</keyword>
<feature type="transmembrane region" description="Helical" evidence="1">
    <location>
        <begin position="86"/>
        <end position="101"/>
    </location>
</feature>
<dbReference type="EMBL" id="QUWK01000006">
    <property type="protein sequence ID" value="RFU94892.1"/>
    <property type="molecule type" value="Genomic_DNA"/>
</dbReference>
<keyword evidence="1" id="KW-0472">Membrane</keyword>
<comment type="caution">
    <text evidence="2">The sequence shown here is derived from an EMBL/GenBank/DDBJ whole genome shotgun (WGS) entry which is preliminary data.</text>
</comment>
<evidence type="ECO:0000256" key="1">
    <source>
        <dbReference type="SAM" id="Phobius"/>
    </source>
</evidence>
<feature type="transmembrane region" description="Helical" evidence="1">
    <location>
        <begin position="6"/>
        <end position="29"/>
    </location>
</feature>
<protein>
    <submittedName>
        <fullName evidence="2">AzlD domain-containing protein</fullName>
    </submittedName>
</protein>
<feature type="transmembrane region" description="Helical" evidence="1">
    <location>
        <begin position="41"/>
        <end position="59"/>
    </location>
</feature>
<keyword evidence="3" id="KW-1185">Reference proteome</keyword>
<proteinExistence type="predicted"/>
<reference evidence="3" key="1">
    <citation type="submission" date="2018-08" db="EMBL/GenBank/DDBJ databases">
        <authorList>
            <person name="Grouzdev D.S."/>
            <person name="Krutkina M.S."/>
        </authorList>
    </citation>
    <scope>NUCLEOTIDE SEQUENCE [LARGE SCALE GENOMIC DNA]</scope>
    <source>
        <strain evidence="3">4-11</strain>
    </source>
</reference>
<feature type="transmembrane region" description="Helical" evidence="1">
    <location>
        <begin position="65"/>
        <end position="81"/>
    </location>
</feature>
<organism evidence="2 3">
    <name type="scientific">Sphaerochaeta halotolerans</name>
    <dbReference type="NCBI Taxonomy" id="2293840"/>
    <lineage>
        <taxon>Bacteria</taxon>
        <taxon>Pseudomonadati</taxon>
        <taxon>Spirochaetota</taxon>
        <taxon>Spirochaetia</taxon>
        <taxon>Spirochaetales</taxon>
        <taxon>Sphaerochaetaceae</taxon>
        <taxon>Sphaerochaeta</taxon>
    </lineage>
</organism>
<reference evidence="2 3" key="2">
    <citation type="submission" date="2018-09" db="EMBL/GenBank/DDBJ databases">
        <title>Genome of Sphaerochaeta halotolerans strain 4-11.</title>
        <authorList>
            <person name="Nazina T.N."/>
            <person name="Sokolova D.S."/>
        </authorList>
    </citation>
    <scope>NUCLEOTIDE SEQUENCE [LARGE SCALE GENOMIC DNA]</scope>
    <source>
        <strain evidence="2 3">4-11</strain>
    </source>
</reference>